<evidence type="ECO:0000313" key="13">
    <source>
        <dbReference type="EMBL" id="MFC0270628.1"/>
    </source>
</evidence>
<evidence type="ECO:0000256" key="2">
    <source>
        <dbReference type="ARBA" id="ARBA00022475"/>
    </source>
</evidence>
<keyword evidence="6 11" id="KW-0472">Membrane</keyword>
<comment type="caution">
    <text evidence="13">The sequence shown here is derived from an EMBL/GenBank/DDBJ whole genome shotgun (WGS) entry which is preliminary data.</text>
</comment>
<evidence type="ECO:0000256" key="1">
    <source>
        <dbReference type="ARBA" id="ARBA00004236"/>
    </source>
</evidence>
<evidence type="ECO:0000256" key="11">
    <source>
        <dbReference type="SAM" id="Phobius"/>
    </source>
</evidence>
<keyword evidence="4 13" id="KW-0808">Transferase</keyword>
<dbReference type="SUPFAM" id="SSF53448">
    <property type="entry name" value="Nucleotide-diphospho-sugar transferases"/>
    <property type="match status" value="1"/>
</dbReference>
<evidence type="ECO:0000256" key="4">
    <source>
        <dbReference type="ARBA" id="ARBA00022679"/>
    </source>
</evidence>
<feature type="transmembrane region" description="Helical" evidence="11">
    <location>
        <begin position="6"/>
        <end position="24"/>
    </location>
</feature>
<feature type="transmembrane region" description="Helical" evidence="11">
    <location>
        <begin position="321"/>
        <end position="341"/>
    </location>
</feature>
<dbReference type="CDD" id="cd00761">
    <property type="entry name" value="Glyco_tranf_GTA_type"/>
    <property type="match status" value="1"/>
</dbReference>
<gene>
    <name evidence="13" type="ORF">ACFFIX_04060</name>
</gene>
<keyword evidence="11" id="KW-0812">Transmembrane</keyword>
<feature type="transmembrane region" description="Helical" evidence="11">
    <location>
        <begin position="266"/>
        <end position="285"/>
    </location>
</feature>
<comment type="similarity">
    <text evidence="9">Belongs to the glycosyltransferase 2 family. CrtQ subfamily.</text>
</comment>
<dbReference type="PANTHER" id="PTHR43646">
    <property type="entry name" value="GLYCOSYLTRANSFERASE"/>
    <property type="match status" value="1"/>
</dbReference>
<name>A0ABV6GAW8_9BACI</name>
<dbReference type="GO" id="GO:0016757">
    <property type="term" value="F:glycosyltransferase activity"/>
    <property type="evidence" value="ECO:0007669"/>
    <property type="project" value="UniProtKB-KW"/>
</dbReference>
<keyword evidence="14" id="KW-1185">Reference proteome</keyword>
<dbReference type="Gene3D" id="3.90.550.10">
    <property type="entry name" value="Spore Coat Polysaccharide Biosynthesis Protein SpsA, Chain A"/>
    <property type="match status" value="1"/>
</dbReference>
<evidence type="ECO:0000256" key="8">
    <source>
        <dbReference type="ARBA" id="ARBA00037904"/>
    </source>
</evidence>
<reference evidence="13 14" key="1">
    <citation type="submission" date="2024-09" db="EMBL/GenBank/DDBJ databases">
        <authorList>
            <person name="Sun Q."/>
            <person name="Mori K."/>
        </authorList>
    </citation>
    <scope>NUCLEOTIDE SEQUENCE [LARGE SCALE GENOMIC DNA]</scope>
    <source>
        <strain evidence="13 14">CCM 7228</strain>
    </source>
</reference>
<organism evidence="13 14">
    <name type="scientific">Metabacillus herbersteinensis</name>
    <dbReference type="NCBI Taxonomy" id="283816"/>
    <lineage>
        <taxon>Bacteria</taxon>
        <taxon>Bacillati</taxon>
        <taxon>Bacillota</taxon>
        <taxon>Bacilli</taxon>
        <taxon>Bacillales</taxon>
        <taxon>Bacillaceae</taxon>
        <taxon>Metabacillus</taxon>
    </lineage>
</organism>
<feature type="domain" description="Glycosyltransferase 2-like" evidence="12">
    <location>
        <begin position="37"/>
        <end position="148"/>
    </location>
</feature>
<evidence type="ECO:0000256" key="9">
    <source>
        <dbReference type="ARBA" id="ARBA00038120"/>
    </source>
</evidence>
<evidence type="ECO:0000256" key="10">
    <source>
        <dbReference type="ARBA" id="ARBA00040345"/>
    </source>
</evidence>
<evidence type="ECO:0000313" key="14">
    <source>
        <dbReference type="Proteomes" id="UP001589854"/>
    </source>
</evidence>
<dbReference type="PANTHER" id="PTHR43646:SF2">
    <property type="entry name" value="GLYCOSYLTRANSFERASE 2-LIKE DOMAIN-CONTAINING PROTEIN"/>
    <property type="match status" value="1"/>
</dbReference>
<dbReference type="Proteomes" id="UP001589854">
    <property type="component" value="Unassembled WGS sequence"/>
</dbReference>
<comment type="function">
    <text evidence="7">Catalyzes the glycosylation of 4,4'-diaponeurosporenoate, i.e. the esterification of glucose at the C1'' position with the carboxyl group of 4,4'-diaponeurosporenic acid, to form glycosyl-4,4'-diaponeurosporenoate. This is a step in the biosynthesis of staphyloxanthin, an orange pigment present in most staphylococci strains.</text>
</comment>
<evidence type="ECO:0000256" key="5">
    <source>
        <dbReference type="ARBA" id="ARBA00022746"/>
    </source>
</evidence>
<comment type="subcellular location">
    <subcellularLocation>
        <location evidence="1">Cell membrane</location>
    </subcellularLocation>
</comment>
<dbReference type="InterPro" id="IPR029044">
    <property type="entry name" value="Nucleotide-diphossugar_trans"/>
</dbReference>
<dbReference type="Pfam" id="PF00535">
    <property type="entry name" value="Glycos_transf_2"/>
    <property type="match status" value="1"/>
</dbReference>
<evidence type="ECO:0000256" key="7">
    <source>
        <dbReference type="ARBA" id="ARBA00037281"/>
    </source>
</evidence>
<proteinExistence type="inferred from homology"/>
<protein>
    <recommendedName>
        <fullName evidence="10">4,4'-diaponeurosporenoate glycosyltransferase</fullName>
    </recommendedName>
</protein>
<comment type="pathway">
    <text evidence="8">Carotenoid biosynthesis; staphyloxanthin biosynthesis; staphyloxanthin from farnesyl diphosphate: step 4/5.</text>
</comment>
<feature type="transmembrane region" description="Helical" evidence="11">
    <location>
        <begin position="297"/>
        <end position="315"/>
    </location>
</feature>
<keyword evidence="5" id="KW-0125">Carotenoid biosynthesis</keyword>
<accession>A0ABV6GAW8</accession>
<sequence length="372" mass="42654">MYVIMVGLLVGIGLVWYIPTLNKYPHRELIDRLQEVSIIIPARNEEKNLEQLLPSILRQNEKIKEILVVNDDSTDLTREIAIKYGATIIDTPTLPKEWLGKSWACWTGAQQAKGELLLFLDADVTLEKNGLVRLVDAFDRQYERGILSIHPFHKIEHWYESLSALFHLVVFASIGAFQVFSSQMKSNGGFGQVLLCKKRDYEAWGGHERIKQEVVENMAFAQHVSEQGELVRCMSGKGAVSMRMYPDGFQSLVDGWSKSFASGANLTHRSFLLLIGIWMIALFSFISKVGTLLTQEWWIYCALYLVAALLLYLDLRRIGTFRFLDTLIFPVHLVFFLYVFVKSLHRTFFQNRVVWKGRDITIHATQEGKADD</sequence>
<evidence type="ECO:0000259" key="12">
    <source>
        <dbReference type="Pfam" id="PF00535"/>
    </source>
</evidence>
<evidence type="ECO:0000256" key="3">
    <source>
        <dbReference type="ARBA" id="ARBA00022676"/>
    </source>
</evidence>
<dbReference type="InterPro" id="IPR001173">
    <property type="entry name" value="Glyco_trans_2-like"/>
</dbReference>
<keyword evidence="3 13" id="KW-0328">Glycosyltransferase</keyword>
<dbReference type="EMBL" id="JBHLVO010000002">
    <property type="protein sequence ID" value="MFC0270628.1"/>
    <property type="molecule type" value="Genomic_DNA"/>
</dbReference>
<evidence type="ECO:0000256" key="6">
    <source>
        <dbReference type="ARBA" id="ARBA00023136"/>
    </source>
</evidence>
<keyword evidence="11" id="KW-1133">Transmembrane helix</keyword>
<keyword evidence="2" id="KW-1003">Cell membrane</keyword>